<dbReference type="RefSeq" id="YP_009198299.1">
    <property type="nucleotide sequence ID" value="NC_028794.1"/>
</dbReference>
<dbReference type="OrthoDB" id="24096at10239"/>
<evidence type="ECO:0000313" key="1">
    <source>
        <dbReference type="EMBL" id="AIK67802.1"/>
    </source>
</evidence>
<proteinExistence type="predicted"/>
<keyword evidence="2" id="KW-1185">Reference proteome</keyword>
<dbReference type="KEGG" id="vg:26625441"/>
<evidence type="ECO:0000313" key="2">
    <source>
        <dbReference type="Proteomes" id="UP000207645"/>
    </source>
</evidence>
<name>A0A076YJG6_9CAUD</name>
<accession>A0A076YJG6</accession>
<gene>
    <name evidence="1" type="ORF">PBI_PIRO94_86</name>
</gene>
<dbReference type="GeneID" id="26625441"/>
<dbReference type="EMBL" id="KM197169">
    <property type="protein sequence ID" value="AIK67802.1"/>
    <property type="molecule type" value="Genomic_DNA"/>
</dbReference>
<protein>
    <submittedName>
        <fullName evidence="1">Uncharacterized protein</fullName>
    </submittedName>
</protein>
<sequence length="98" mass="10447">MTSTQQKGTTSMTVIRAAHYAENEALLQNDPIVLAMANEIASDPNRGKVINGFTHDDGSARFEFMQMANGEYRRRGGTANEHIGAVAAAILALLGATP</sequence>
<reference evidence="1 2" key="1">
    <citation type="submission" date="2014-07" db="EMBL/GenBank/DDBJ databases">
        <authorList>
            <person name="Edwards J.M."/>
            <person name="Maric E."/>
            <person name="Piro B.S."/>
            <person name="Zarchy R.E."/>
            <person name="Bollivar D.W."/>
            <person name="Anders K.R."/>
            <person name="Braun M.A."/>
            <person name="Delesalle V.A."/>
            <person name="Hughes L.E."/>
            <person name="Ware V.C."/>
            <person name="Bradley K.W."/>
            <person name="Barker L.P."/>
            <person name="Asai D.J."/>
            <person name="Bowman C.A."/>
            <person name="Russell D.A."/>
            <person name="Pope W.H."/>
            <person name="Jacobs-Sera D."/>
            <person name="Hendrix R.W."/>
            <person name="Hatfull G.F."/>
        </authorList>
    </citation>
    <scope>NUCLEOTIDE SEQUENCE [LARGE SCALE GENOMIC DNA]</scope>
</reference>
<dbReference type="Proteomes" id="UP000207645">
    <property type="component" value="Segment"/>
</dbReference>
<organism evidence="1 2">
    <name type="scientific">Mycobacterium phage Piro94</name>
    <dbReference type="NCBI Taxonomy" id="1527520"/>
    <lineage>
        <taxon>Viruses</taxon>
        <taxon>Duplodnaviria</taxon>
        <taxon>Heunggongvirae</taxon>
        <taxon>Uroviricota</taxon>
        <taxon>Caudoviricetes</taxon>
        <taxon>Turbidovirus</taxon>
        <taxon>Turbidovirus piro94</taxon>
    </lineage>
</organism>